<dbReference type="EMBL" id="MVDE01000007">
    <property type="protein sequence ID" value="PKQ67782.1"/>
    <property type="molecule type" value="Genomic_DNA"/>
</dbReference>
<dbReference type="Proteomes" id="UP000233618">
    <property type="component" value="Unassembled WGS sequence"/>
</dbReference>
<reference evidence="1 2" key="1">
    <citation type="journal article" date="2017" name="Front. Microbiol.">
        <title>Labilibaculum manganireducens gen. nov., sp. nov. and Labilibaculum filiforme sp. nov., Novel Bacteroidetes Isolated from Subsurface Sediments of the Baltic Sea.</title>
        <authorList>
            <person name="Vandieken V."/>
            <person name="Marshall I.P."/>
            <person name="Niemann H."/>
            <person name="Engelen B."/>
            <person name="Cypionka H."/>
        </authorList>
    </citation>
    <scope>NUCLEOTIDE SEQUENCE [LARGE SCALE GENOMIC DNA]</scope>
    <source>
        <strain evidence="1 2">59.10-2M</strain>
    </source>
</reference>
<name>A0A2N3IBS4_9BACT</name>
<sequence>MIAATIGRTFLKAWNQREKKNLSAKEFFEQEYFQYFFNHPKYMQWVTNSPFVQELSSDPKGNYGVRTKYKKDGKTMVFETDNDALLFYQTNIKNREDFLFCYENDKKKLSKKGIEFLKTLNKEERNKKLTDFINKAELSKENNDFDGSIVIGYPASESDEFPVFSGQVSNLSITNTLDDIYLSWIGSGLGIGVEGAYTIYFDEPHLLIDIYEGWIVYRTIINDLNIKHQTKQIDTWNGQWLAYKYDKYYKGENDFVIINNHKNRIFKIDEKTGIVSVDTIPWSKLLFSISRNSSKDQIIGFVGTFSKDNKSLGFYPFHFSSANKLIDYYKILFGENLALQDSNQYESLFGYNGLKYACELGSIGLQALEPKGLRKYFGNDSNLKLAKPNLSIKKDESDNDYAIRKENANNKDYENIVTFRTYKTWLIAMITKNKEENLHYSEDIAKAFIKYRSEARIEKKFIEEKLLSVKSKRQFLQELSTFITMVPIELADKIKELRDKVYLMPEDEFGYLFVLLKFDYAYQERLITNN</sequence>
<dbReference type="RefSeq" id="WP_101309091.1">
    <property type="nucleotide sequence ID" value="NZ_MVDE01000007.1"/>
</dbReference>
<accession>A0A2N3IBS4</accession>
<gene>
    <name evidence="1" type="ORF">BZG01_06950</name>
</gene>
<evidence type="ECO:0000313" key="1">
    <source>
        <dbReference type="EMBL" id="PKQ67782.1"/>
    </source>
</evidence>
<proteinExistence type="predicted"/>
<evidence type="ECO:0000313" key="2">
    <source>
        <dbReference type="Proteomes" id="UP000233618"/>
    </source>
</evidence>
<keyword evidence="2" id="KW-1185">Reference proteome</keyword>
<dbReference type="AlphaFoldDB" id="A0A2N3IBS4"/>
<comment type="caution">
    <text evidence="1">The sequence shown here is derived from an EMBL/GenBank/DDBJ whole genome shotgun (WGS) entry which is preliminary data.</text>
</comment>
<protein>
    <submittedName>
        <fullName evidence="1">Uncharacterized protein</fullName>
    </submittedName>
</protein>
<organism evidence="1 2">
    <name type="scientific">Labilibaculum manganireducens</name>
    <dbReference type="NCBI Taxonomy" id="1940525"/>
    <lineage>
        <taxon>Bacteria</taxon>
        <taxon>Pseudomonadati</taxon>
        <taxon>Bacteroidota</taxon>
        <taxon>Bacteroidia</taxon>
        <taxon>Marinilabiliales</taxon>
        <taxon>Marinifilaceae</taxon>
        <taxon>Labilibaculum</taxon>
    </lineage>
</organism>